<keyword evidence="1" id="KW-0812">Transmembrane</keyword>
<feature type="transmembrane region" description="Helical" evidence="1">
    <location>
        <begin position="180"/>
        <end position="202"/>
    </location>
</feature>
<dbReference type="RefSeq" id="WP_189942138.1">
    <property type="nucleotide sequence ID" value="NZ_BMSX01000021.1"/>
</dbReference>
<accession>A0A918KY18</accession>
<protein>
    <recommendedName>
        <fullName evidence="4">Transporter</fullName>
    </recommendedName>
</protein>
<feature type="transmembrane region" description="Helical" evidence="1">
    <location>
        <begin position="33"/>
        <end position="51"/>
    </location>
</feature>
<comment type="caution">
    <text evidence="2">The sequence shown here is derived from an EMBL/GenBank/DDBJ whole genome shotgun (WGS) entry which is preliminary data.</text>
</comment>
<dbReference type="Proteomes" id="UP000658320">
    <property type="component" value="Unassembled WGS sequence"/>
</dbReference>
<evidence type="ECO:0000256" key="1">
    <source>
        <dbReference type="SAM" id="Phobius"/>
    </source>
</evidence>
<feature type="transmembrane region" description="Helical" evidence="1">
    <location>
        <begin position="88"/>
        <end position="111"/>
    </location>
</feature>
<proteinExistence type="predicted"/>
<evidence type="ECO:0000313" key="3">
    <source>
        <dbReference type="Proteomes" id="UP000658320"/>
    </source>
</evidence>
<feature type="transmembrane region" description="Helical" evidence="1">
    <location>
        <begin position="209"/>
        <end position="226"/>
    </location>
</feature>
<feature type="transmembrane region" description="Helical" evidence="1">
    <location>
        <begin position="138"/>
        <end position="160"/>
    </location>
</feature>
<reference evidence="2" key="2">
    <citation type="submission" date="2020-09" db="EMBL/GenBank/DDBJ databases">
        <authorList>
            <person name="Sun Q."/>
            <person name="Ohkuma M."/>
        </authorList>
    </citation>
    <scope>NUCLEOTIDE SEQUENCE</scope>
    <source>
        <strain evidence="2">JCM 4346</strain>
    </source>
</reference>
<evidence type="ECO:0000313" key="2">
    <source>
        <dbReference type="EMBL" id="GGR44307.1"/>
    </source>
</evidence>
<keyword evidence="1" id="KW-1133">Transmembrane helix</keyword>
<dbReference type="AlphaFoldDB" id="A0A918KY18"/>
<sequence>MTAVVATGTQDRGAARPVSRWGTTRTVLRLHRAALLVWGAAVLGLTGWLVWLTEVTADEARAQQEACDRATQDWCDLTVGTAGYSEPVGWICLLTAHAFLAVAAFAGGALIGRELENGTVHLAWTQGVSPARWLTAKLAVPALGVTLGATVLVLVFRWAWGPNRDLIGTEWWEGDVFVTRGPVMIAYVLCALAVGALTALLLRRALPALGVSVAVTWPLGSVLARHRDSLWPTVTRTSGSGEVAEPRRAWLLENGALVHGRPAPDVTYWQCEGTPAALQRCLDDLGVTGYYATYHPESHFWPLQLVEAGIVLAVAALATAAAFRVLRQRTA</sequence>
<organism evidence="2 3">
    <name type="scientific">Streptomyces aurantiogriseus</name>
    <dbReference type="NCBI Taxonomy" id="66870"/>
    <lineage>
        <taxon>Bacteria</taxon>
        <taxon>Bacillati</taxon>
        <taxon>Actinomycetota</taxon>
        <taxon>Actinomycetes</taxon>
        <taxon>Kitasatosporales</taxon>
        <taxon>Streptomycetaceae</taxon>
        <taxon>Streptomyces</taxon>
    </lineage>
</organism>
<dbReference type="EMBL" id="BMSX01000021">
    <property type="protein sequence ID" value="GGR44307.1"/>
    <property type="molecule type" value="Genomic_DNA"/>
</dbReference>
<keyword evidence="1" id="KW-0472">Membrane</keyword>
<evidence type="ECO:0008006" key="4">
    <source>
        <dbReference type="Google" id="ProtNLM"/>
    </source>
</evidence>
<name>A0A918KY18_9ACTN</name>
<keyword evidence="3" id="KW-1185">Reference proteome</keyword>
<gene>
    <name evidence="2" type="ORF">GCM10010251_71480</name>
</gene>
<feature type="transmembrane region" description="Helical" evidence="1">
    <location>
        <begin position="305"/>
        <end position="326"/>
    </location>
</feature>
<reference evidence="2" key="1">
    <citation type="journal article" date="2014" name="Int. J. Syst. Evol. Microbiol.">
        <title>Complete genome sequence of Corynebacterium casei LMG S-19264T (=DSM 44701T), isolated from a smear-ripened cheese.</title>
        <authorList>
            <consortium name="US DOE Joint Genome Institute (JGI-PGF)"/>
            <person name="Walter F."/>
            <person name="Albersmeier A."/>
            <person name="Kalinowski J."/>
            <person name="Ruckert C."/>
        </authorList>
    </citation>
    <scope>NUCLEOTIDE SEQUENCE</scope>
    <source>
        <strain evidence="2">JCM 4346</strain>
    </source>
</reference>